<feature type="transmembrane region" description="Helical" evidence="6">
    <location>
        <begin position="412"/>
        <end position="431"/>
    </location>
</feature>
<gene>
    <name evidence="8" type="primary">stp_4</name>
    <name evidence="8" type="ORF">RS86_02327</name>
</gene>
<dbReference type="AlphaFoldDB" id="A0A0F0LJR0"/>
<keyword evidence="4 6" id="KW-1133">Transmembrane helix</keyword>
<feature type="transmembrane region" description="Helical" evidence="6">
    <location>
        <begin position="340"/>
        <end position="359"/>
    </location>
</feature>
<dbReference type="PATRIC" id="fig|582680.6.peg.2393"/>
<evidence type="ECO:0000256" key="2">
    <source>
        <dbReference type="ARBA" id="ARBA00022448"/>
    </source>
</evidence>
<keyword evidence="9" id="KW-1185">Reference proteome</keyword>
<dbReference type="InterPro" id="IPR020846">
    <property type="entry name" value="MFS_dom"/>
</dbReference>
<dbReference type="Proteomes" id="UP000033740">
    <property type="component" value="Unassembled WGS sequence"/>
</dbReference>
<organism evidence="8 9">
    <name type="scientific">Microbacterium azadirachtae</name>
    <dbReference type="NCBI Taxonomy" id="582680"/>
    <lineage>
        <taxon>Bacteria</taxon>
        <taxon>Bacillati</taxon>
        <taxon>Actinomycetota</taxon>
        <taxon>Actinomycetes</taxon>
        <taxon>Micrococcales</taxon>
        <taxon>Microbacteriaceae</taxon>
        <taxon>Microbacterium</taxon>
    </lineage>
</organism>
<keyword evidence="3 6" id="KW-0812">Transmembrane</keyword>
<dbReference type="RefSeq" id="WP_045272421.1">
    <property type="nucleotide sequence ID" value="NZ_JYIX01000036.1"/>
</dbReference>
<feature type="transmembrane region" description="Helical" evidence="6">
    <location>
        <begin position="308"/>
        <end position="328"/>
    </location>
</feature>
<name>A0A0F0LJR0_9MICO</name>
<evidence type="ECO:0000259" key="7">
    <source>
        <dbReference type="PROSITE" id="PS50850"/>
    </source>
</evidence>
<feature type="transmembrane region" description="Helical" evidence="6">
    <location>
        <begin position="365"/>
        <end position="391"/>
    </location>
</feature>
<dbReference type="EMBL" id="JYIX01000036">
    <property type="protein sequence ID" value="KJL32550.1"/>
    <property type="molecule type" value="Genomic_DNA"/>
</dbReference>
<dbReference type="Pfam" id="PF07690">
    <property type="entry name" value="MFS_1"/>
    <property type="match status" value="1"/>
</dbReference>
<feature type="transmembrane region" description="Helical" evidence="6">
    <location>
        <begin position="88"/>
        <end position="107"/>
    </location>
</feature>
<dbReference type="PROSITE" id="PS50850">
    <property type="entry name" value="MFS"/>
    <property type="match status" value="1"/>
</dbReference>
<proteinExistence type="predicted"/>
<evidence type="ECO:0000256" key="5">
    <source>
        <dbReference type="ARBA" id="ARBA00023136"/>
    </source>
</evidence>
<evidence type="ECO:0000313" key="8">
    <source>
        <dbReference type="EMBL" id="KJL32550.1"/>
    </source>
</evidence>
<feature type="transmembrane region" description="Helical" evidence="6">
    <location>
        <begin position="21"/>
        <end position="46"/>
    </location>
</feature>
<reference evidence="8 9" key="1">
    <citation type="submission" date="2015-02" db="EMBL/GenBank/DDBJ databases">
        <title>Draft genome sequences of ten Microbacterium spp. with emphasis on heavy metal contaminated environments.</title>
        <authorList>
            <person name="Corretto E."/>
        </authorList>
    </citation>
    <scope>NUCLEOTIDE SEQUENCE [LARGE SCALE GENOMIC DNA]</scope>
    <source>
        <strain evidence="8 9">ARN176</strain>
    </source>
</reference>
<evidence type="ECO:0000313" key="9">
    <source>
        <dbReference type="Proteomes" id="UP000033740"/>
    </source>
</evidence>
<dbReference type="CDD" id="cd17321">
    <property type="entry name" value="MFS_MMR_MDR_like"/>
    <property type="match status" value="1"/>
</dbReference>
<accession>A0A0F0LJR0</accession>
<dbReference type="GO" id="GO:0022857">
    <property type="term" value="F:transmembrane transporter activity"/>
    <property type="evidence" value="ECO:0007669"/>
    <property type="project" value="InterPro"/>
</dbReference>
<dbReference type="Gene3D" id="1.20.1250.20">
    <property type="entry name" value="MFS general substrate transporter like domains"/>
    <property type="match status" value="1"/>
</dbReference>
<feature type="transmembrane region" description="Helical" evidence="6">
    <location>
        <begin position="150"/>
        <end position="172"/>
    </location>
</feature>
<dbReference type="InterPro" id="IPR011701">
    <property type="entry name" value="MFS"/>
</dbReference>
<dbReference type="PRINTS" id="PR01036">
    <property type="entry name" value="TCRTETB"/>
</dbReference>
<dbReference type="STRING" id="582680.RS86_02327"/>
<feature type="transmembrane region" description="Helical" evidence="6">
    <location>
        <begin position="237"/>
        <end position="255"/>
    </location>
</feature>
<dbReference type="SUPFAM" id="SSF103473">
    <property type="entry name" value="MFS general substrate transporter"/>
    <property type="match status" value="1"/>
</dbReference>
<dbReference type="PANTHER" id="PTHR42718">
    <property type="entry name" value="MAJOR FACILITATOR SUPERFAMILY MULTIDRUG TRANSPORTER MFSC"/>
    <property type="match status" value="1"/>
</dbReference>
<evidence type="ECO:0000256" key="4">
    <source>
        <dbReference type="ARBA" id="ARBA00022989"/>
    </source>
</evidence>
<feature type="transmembrane region" description="Helical" evidence="6">
    <location>
        <begin position="58"/>
        <end position="76"/>
    </location>
</feature>
<feature type="transmembrane region" description="Helical" evidence="6">
    <location>
        <begin position="275"/>
        <end position="296"/>
    </location>
</feature>
<evidence type="ECO:0000256" key="3">
    <source>
        <dbReference type="ARBA" id="ARBA00022692"/>
    </source>
</evidence>
<dbReference type="InterPro" id="IPR036259">
    <property type="entry name" value="MFS_trans_sf"/>
</dbReference>
<feature type="domain" description="Major facilitator superfamily (MFS) profile" evidence="7">
    <location>
        <begin position="22"/>
        <end position="513"/>
    </location>
</feature>
<feature type="transmembrane region" description="Helical" evidence="6">
    <location>
        <begin position="113"/>
        <end position="138"/>
    </location>
</feature>
<feature type="transmembrane region" description="Helical" evidence="6">
    <location>
        <begin position="488"/>
        <end position="509"/>
    </location>
</feature>
<keyword evidence="5 6" id="KW-0472">Membrane</keyword>
<evidence type="ECO:0000256" key="6">
    <source>
        <dbReference type="SAM" id="Phobius"/>
    </source>
</evidence>
<dbReference type="Gene3D" id="1.20.1720.10">
    <property type="entry name" value="Multidrug resistance protein D"/>
    <property type="match status" value="1"/>
</dbReference>
<keyword evidence="2" id="KW-0813">Transport</keyword>
<comment type="subcellular location">
    <subcellularLocation>
        <location evidence="1">Cell membrane</location>
        <topology evidence="1">Multi-pass membrane protein</topology>
    </subcellularLocation>
</comment>
<dbReference type="PANTHER" id="PTHR42718:SF9">
    <property type="entry name" value="MAJOR FACILITATOR SUPERFAMILY MULTIDRUG TRANSPORTER MFSC"/>
    <property type="match status" value="1"/>
</dbReference>
<sequence length="527" mass="53885">MTSPLPATDASTVDRPPRAGLVLTALLVAAVVCNINIAAATVALPAIGASFDASQTQLNLVGLGAGLGLAMSVLYFGAVADRYGRKQLLMLGLVLTIVASLMSALAPSVEFLIVARVATGLAAGMAYPTTLSLITALWREGTARTGAIALWSGVSGMASVAGSIVAGVILTVATWNGVFLLSVPVAVIGVVLVWLFVPSHVDESSEPVDHLGGILSTVGIAAFVLGIGIVFAPGATATGIVLLVAGAVVLAGFALRQRTARAPLYDLGVARRRLFWVPAVAGTIAFGALIGAMFVGEQFMQNILGYTPLLAGVAVIPAAVGLIIMAPISARVVTRSGTRPTMLTGYALVFVAFATMLIWREGTPYVLIGVGFLAVGAGASFVMTASSRSLTGSTPVRRVGMASATSDLQNDLGGSVMQALLGAILAAGFSARFLELIDGSSEAGHVSTEVTKALQSSFASAAHVAEQHPDLSGDILAAARESLLAGAWGAYLIGAVAIVLGGLIVWFGLPKKEHEEELRERYRAEDA</sequence>
<comment type="caution">
    <text evidence="8">The sequence shown here is derived from an EMBL/GenBank/DDBJ whole genome shotgun (WGS) entry which is preliminary data.</text>
</comment>
<dbReference type="GO" id="GO:0005886">
    <property type="term" value="C:plasma membrane"/>
    <property type="evidence" value="ECO:0007669"/>
    <property type="project" value="UniProtKB-SubCell"/>
</dbReference>
<evidence type="ECO:0000256" key="1">
    <source>
        <dbReference type="ARBA" id="ARBA00004651"/>
    </source>
</evidence>
<protein>
    <submittedName>
        <fullName evidence="8">Multidrug resistance protein stp</fullName>
    </submittedName>
</protein>
<feature type="transmembrane region" description="Helical" evidence="6">
    <location>
        <begin position="178"/>
        <end position="197"/>
    </location>
</feature>
<feature type="transmembrane region" description="Helical" evidence="6">
    <location>
        <begin position="209"/>
        <end position="231"/>
    </location>
</feature>